<feature type="region of interest" description="Disordered" evidence="1">
    <location>
        <begin position="125"/>
        <end position="160"/>
    </location>
</feature>
<dbReference type="EMBL" id="OX465084">
    <property type="protein sequence ID" value="CAI9298122.1"/>
    <property type="molecule type" value="Genomic_DNA"/>
</dbReference>
<dbReference type="AlphaFoldDB" id="A0AA36EJL5"/>
<name>A0AA36EJL5_LACSI</name>
<organism evidence="2 3">
    <name type="scientific">Lactuca saligna</name>
    <name type="common">Willowleaf lettuce</name>
    <dbReference type="NCBI Taxonomy" id="75948"/>
    <lineage>
        <taxon>Eukaryota</taxon>
        <taxon>Viridiplantae</taxon>
        <taxon>Streptophyta</taxon>
        <taxon>Embryophyta</taxon>
        <taxon>Tracheophyta</taxon>
        <taxon>Spermatophyta</taxon>
        <taxon>Magnoliopsida</taxon>
        <taxon>eudicotyledons</taxon>
        <taxon>Gunneridae</taxon>
        <taxon>Pentapetalae</taxon>
        <taxon>asterids</taxon>
        <taxon>campanulids</taxon>
        <taxon>Asterales</taxon>
        <taxon>Asteraceae</taxon>
        <taxon>Cichorioideae</taxon>
        <taxon>Cichorieae</taxon>
        <taxon>Lactucinae</taxon>
        <taxon>Lactuca</taxon>
    </lineage>
</organism>
<keyword evidence="3" id="KW-1185">Reference proteome</keyword>
<sequence length="229" mass="25583">MHNFDYLEKSPYSFKNSDKSRCKIKYLGGLRIAVKFMDLKSLPPELWSKENFTSIDVTFGQVVVPFVVDQIEANLSFGKVGIITSSLANINCESLVDVKGKIIKIGISEVDIDLVPFKSHRYQLDENSSSDDDGNDKEGYDYEDGISDTNNDRNNEELEDGKIRSTDVAVVIFLIPTHIPLPDTEVDSPSSSSEIRNIMEVDNILGFEVDVDNPILKEVLGDDGENQII</sequence>
<dbReference type="Proteomes" id="UP001177003">
    <property type="component" value="Chromosome 8"/>
</dbReference>
<feature type="compositionally biased region" description="Acidic residues" evidence="1">
    <location>
        <begin position="128"/>
        <end position="146"/>
    </location>
</feature>
<accession>A0AA36EJL5</accession>
<evidence type="ECO:0000313" key="2">
    <source>
        <dbReference type="EMBL" id="CAI9298122.1"/>
    </source>
</evidence>
<feature type="compositionally biased region" description="Basic and acidic residues" evidence="1">
    <location>
        <begin position="150"/>
        <end position="160"/>
    </location>
</feature>
<evidence type="ECO:0008006" key="4">
    <source>
        <dbReference type="Google" id="ProtNLM"/>
    </source>
</evidence>
<proteinExistence type="predicted"/>
<evidence type="ECO:0000313" key="3">
    <source>
        <dbReference type="Proteomes" id="UP001177003"/>
    </source>
</evidence>
<evidence type="ECO:0000256" key="1">
    <source>
        <dbReference type="SAM" id="MobiDB-lite"/>
    </source>
</evidence>
<reference evidence="2" key="1">
    <citation type="submission" date="2023-04" db="EMBL/GenBank/DDBJ databases">
        <authorList>
            <person name="Vijverberg K."/>
            <person name="Xiong W."/>
            <person name="Schranz E."/>
        </authorList>
    </citation>
    <scope>NUCLEOTIDE SEQUENCE</scope>
</reference>
<protein>
    <recommendedName>
        <fullName evidence="4">DUF4283 domain-containing protein</fullName>
    </recommendedName>
</protein>
<gene>
    <name evidence="2" type="ORF">LSALG_LOCUS36900</name>
</gene>